<feature type="compositionally biased region" description="Basic residues" evidence="1">
    <location>
        <begin position="149"/>
        <end position="161"/>
    </location>
</feature>
<accession>A0AB34GTE5</accession>
<feature type="compositionally biased region" description="Low complexity" evidence="1">
    <location>
        <begin position="213"/>
        <end position="248"/>
    </location>
</feature>
<dbReference type="EMBL" id="JAIQCJ010002113">
    <property type="protein sequence ID" value="KAJ8782257.1"/>
    <property type="molecule type" value="Genomic_DNA"/>
</dbReference>
<feature type="compositionally biased region" description="Low complexity" evidence="1">
    <location>
        <begin position="137"/>
        <end position="148"/>
    </location>
</feature>
<comment type="caution">
    <text evidence="2">The sequence shown here is derived from an EMBL/GenBank/DDBJ whole genome shotgun (WGS) entry which is preliminary data.</text>
</comment>
<dbReference type="AlphaFoldDB" id="A0AB34GTE5"/>
<gene>
    <name evidence="2" type="ORF">J1605_010236</name>
</gene>
<reference evidence="2 3" key="1">
    <citation type="submission" date="2022-11" db="EMBL/GenBank/DDBJ databases">
        <title>Whole genome sequence of Eschrichtius robustus ER-17-0199.</title>
        <authorList>
            <person name="Bruniche-Olsen A."/>
            <person name="Black A.N."/>
            <person name="Fields C.J."/>
            <person name="Walden K."/>
            <person name="Dewoody J.A."/>
        </authorList>
    </citation>
    <scope>NUCLEOTIDE SEQUENCE [LARGE SCALE GENOMIC DNA]</scope>
    <source>
        <strain evidence="2">ER-17-0199</strain>
        <tissue evidence="2">Blubber</tissue>
    </source>
</reference>
<organism evidence="2 3">
    <name type="scientific">Eschrichtius robustus</name>
    <name type="common">California gray whale</name>
    <name type="synonym">Eschrichtius gibbosus</name>
    <dbReference type="NCBI Taxonomy" id="9764"/>
    <lineage>
        <taxon>Eukaryota</taxon>
        <taxon>Metazoa</taxon>
        <taxon>Chordata</taxon>
        <taxon>Craniata</taxon>
        <taxon>Vertebrata</taxon>
        <taxon>Euteleostomi</taxon>
        <taxon>Mammalia</taxon>
        <taxon>Eutheria</taxon>
        <taxon>Laurasiatheria</taxon>
        <taxon>Artiodactyla</taxon>
        <taxon>Whippomorpha</taxon>
        <taxon>Cetacea</taxon>
        <taxon>Mysticeti</taxon>
        <taxon>Eschrichtiidae</taxon>
        <taxon>Eschrichtius</taxon>
    </lineage>
</organism>
<dbReference type="Proteomes" id="UP001159641">
    <property type="component" value="Unassembled WGS sequence"/>
</dbReference>
<protein>
    <submittedName>
        <fullName evidence="2">Uncharacterized protein</fullName>
    </submittedName>
</protein>
<evidence type="ECO:0000313" key="2">
    <source>
        <dbReference type="EMBL" id="KAJ8782257.1"/>
    </source>
</evidence>
<proteinExistence type="predicted"/>
<feature type="region of interest" description="Disordered" evidence="1">
    <location>
        <begin position="209"/>
        <end position="248"/>
    </location>
</feature>
<sequence length="248" mass="24901">MGGQEREKGEATFQRTVLLAQWGQKPDYWAQGGTQRRGSRRPETTSRTSRPAPSTPPACTGRGAPSPHPARVSAPAPGAVPGTRGASGGHVGAAPPGGAAASRSHPPSAGDAAIVLPPEPGEAEARRRPGPAPTGCPPRSRAPPSSWSWRRRRRCGPRGRGGKGSGAGVGPEAPKAGGVGGGAAGILRGAAGGRRPCCPGAPLAREPGECELRSPPAAASPRAVRPATPGAARVAAAPQLRAPGRWLR</sequence>
<keyword evidence="3" id="KW-1185">Reference proteome</keyword>
<name>A0AB34GTE5_ESCRO</name>
<evidence type="ECO:0000256" key="1">
    <source>
        <dbReference type="SAM" id="MobiDB-lite"/>
    </source>
</evidence>
<feature type="compositionally biased region" description="Low complexity" evidence="1">
    <location>
        <begin position="92"/>
        <end position="110"/>
    </location>
</feature>
<evidence type="ECO:0000313" key="3">
    <source>
        <dbReference type="Proteomes" id="UP001159641"/>
    </source>
</evidence>
<feature type="region of interest" description="Disordered" evidence="1">
    <location>
        <begin position="22"/>
        <end position="180"/>
    </location>
</feature>